<dbReference type="PRINTS" id="PR00344">
    <property type="entry name" value="BCTRLSENSOR"/>
</dbReference>
<evidence type="ECO:0000256" key="1">
    <source>
        <dbReference type="ARBA" id="ARBA00000085"/>
    </source>
</evidence>
<evidence type="ECO:0000256" key="3">
    <source>
        <dbReference type="ARBA" id="ARBA00022553"/>
    </source>
</evidence>
<feature type="transmembrane region" description="Helical" evidence="10">
    <location>
        <begin position="394"/>
        <end position="416"/>
    </location>
</feature>
<dbReference type="PANTHER" id="PTHR34220:SF7">
    <property type="entry name" value="SENSOR HISTIDINE KINASE YPDA"/>
    <property type="match status" value="1"/>
</dbReference>
<evidence type="ECO:0000256" key="10">
    <source>
        <dbReference type="SAM" id="Phobius"/>
    </source>
</evidence>
<dbReference type="InterPro" id="IPR005467">
    <property type="entry name" value="His_kinase_dom"/>
</dbReference>
<dbReference type="InterPro" id="IPR003594">
    <property type="entry name" value="HATPase_dom"/>
</dbReference>
<dbReference type="GO" id="GO:0016020">
    <property type="term" value="C:membrane"/>
    <property type="evidence" value="ECO:0007669"/>
    <property type="project" value="InterPro"/>
</dbReference>
<dbReference type="EMBL" id="CP016808">
    <property type="protein sequence ID" value="ANY68105.1"/>
    <property type="molecule type" value="Genomic_DNA"/>
</dbReference>
<dbReference type="CDD" id="cd00082">
    <property type="entry name" value="HisKA"/>
    <property type="match status" value="1"/>
</dbReference>
<feature type="transmembrane region" description="Helical" evidence="10">
    <location>
        <begin position="508"/>
        <end position="530"/>
    </location>
</feature>
<evidence type="ECO:0000259" key="12">
    <source>
        <dbReference type="PROSITE" id="PS50110"/>
    </source>
</evidence>
<evidence type="ECO:0000256" key="6">
    <source>
        <dbReference type="ARBA" id="ARBA00022777"/>
    </source>
</evidence>
<dbReference type="Gene3D" id="2.60.120.260">
    <property type="entry name" value="Galactose-binding domain-like"/>
    <property type="match status" value="1"/>
</dbReference>
<keyword evidence="10" id="KW-1133">Transmembrane helix</keyword>
<feature type="transmembrane region" description="Helical" evidence="10">
    <location>
        <begin position="276"/>
        <end position="297"/>
    </location>
</feature>
<feature type="transmembrane region" description="Helical" evidence="10">
    <location>
        <begin position="366"/>
        <end position="388"/>
    </location>
</feature>
<feature type="transmembrane region" description="Helical" evidence="10">
    <location>
        <begin position="238"/>
        <end position="256"/>
    </location>
</feature>
<sequence>MRHIRTDRFLLGLGIMTLLLVLVLLQQIIGGREMITAKQGILTLPGVEWLDKRVVSLDGEWAFYPNQLLSPEEIRQAKARPVFIHVPGNWNEAQHKNGDIMTGKGYGTYRLLVRNVPPNEPLAIAKRYVRFSDAMYVNGQLLGRSGQPGSSVETYQPRNVPYTVYFHSEGTEVEIVLQVANFDFHSGGINGAIDLGLSQHIEARTILQSGLELLTIGIVLILGLLFFYLYVRLHRDGLQLLYGLFFIGFALIVFTNGERLLLQFFPEMPFEAAFKLKYIAVYSVPAIVFVIVSRIAARLMIRRWLQAASALLALYVTLVVLLPFHMYSYAQDSIYLVILFTYVAASVMLLSQYVRGEYGSITKAQFQLLITCVWMMLINSVLAIVVVWNPLSQILLNGATLLLLGAFAMLIVYQYVGAYDSMRKLAHQLQLADKAKDEFLLLTSHELNSPLHSILHLSKSLLGSPLRQTDEIGIREKLQLIRNTAHRMSNHVNDLIDMSRFKEGSMKLEMGMVDLVSSISVVVEVLGFLANGKGIVLMREIEPEARYIMADESRLQQVLYSIVYHMIGQRSHRELIFECLKQDENVRIILRYKPRLAEPIGARMEEAFSAKEPSSVAAGLSFAPELVRLMGGTLLIHDAEEYIQIELKSAKMVDGEALSEVAAARAKHEWHGERSQSAASAVVLIATADLADMEHLSTLLSTEGFQMMFAGSDTEAQKLLERQRQPDLVIVDALLPPATGYALCKRIRNDFTQAELPVLFINMRSTPADVEACMRAGGNDFITRPLDAGEILVRVHTLLGMKRLVKEAASNEMAFLRSQIKPHFLYNALGTIMSLCFTDGPRAGELLGSFSRYLRILFHLDNSEETIPLSKEMELVRAYVEIERERFGSRLQVEFDVDDTLNSCKIMPLLIEPLVENAIRHGVSKKISGGTVRLSIQRLEEMVQVVVEDDGVGMPQQQAQALWNKRTGGHGIGLQNVQRRLKHLSGQEPSISSEPGAGTKVTIMFPFQ</sequence>
<dbReference type="SUPFAM" id="SSF52172">
    <property type="entry name" value="CheY-like"/>
    <property type="match status" value="1"/>
</dbReference>
<dbReference type="SUPFAM" id="SSF47384">
    <property type="entry name" value="Homodimeric domain of signal transducing histidine kinase"/>
    <property type="match status" value="1"/>
</dbReference>
<dbReference type="RefSeq" id="WP_172455538.1">
    <property type="nucleotide sequence ID" value="NZ_CP016808.1"/>
</dbReference>
<gene>
    <name evidence="13" type="ORF">BBD42_17695</name>
</gene>
<keyword evidence="8" id="KW-0902">Two-component regulatory system</keyword>
<dbReference type="Pfam" id="PF06580">
    <property type="entry name" value="His_kinase"/>
    <property type="match status" value="1"/>
</dbReference>
<keyword evidence="6" id="KW-0418">Kinase</keyword>
<proteinExistence type="predicted"/>
<dbReference type="PANTHER" id="PTHR34220">
    <property type="entry name" value="SENSOR HISTIDINE KINASE YPDA"/>
    <property type="match status" value="1"/>
</dbReference>
<dbReference type="InterPro" id="IPR010559">
    <property type="entry name" value="Sig_transdc_His_kin_internal"/>
</dbReference>
<evidence type="ECO:0000259" key="11">
    <source>
        <dbReference type="PROSITE" id="PS50109"/>
    </source>
</evidence>
<evidence type="ECO:0000256" key="2">
    <source>
        <dbReference type="ARBA" id="ARBA00012438"/>
    </source>
</evidence>
<dbReference type="PROSITE" id="PS50110">
    <property type="entry name" value="RESPONSE_REGULATORY"/>
    <property type="match status" value="1"/>
</dbReference>
<dbReference type="InterPro" id="IPR003661">
    <property type="entry name" value="HisK_dim/P_dom"/>
</dbReference>
<feature type="transmembrane region" description="Helical" evidence="10">
    <location>
        <begin position="333"/>
        <end position="354"/>
    </location>
</feature>
<dbReference type="SMART" id="SM00388">
    <property type="entry name" value="HisKA"/>
    <property type="match status" value="1"/>
</dbReference>
<name>A0A1B2DK97_9BACL</name>
<feature type="domain" description="Response regulatory" evidence="12">
    <location>
        <begin position="682"/>
        <end position="799"/>
    </location>
</feature>
<evidence type="ECO:0000256" key="9">
    <source>
        <dbReference type="PROSITE-ProRule" id="PRU00169"/>
    </source>
</evidence>
<dbReference type="Gene3D" id="3.40.50.2300">
    <property type="match status" value="1"/>
</dbReference>
<dbReference type="InterPro" id="IPR008979">
    <property type="entry name" value="Galactose-bd-like_sf"/>
</dbReference>
<dbReference type="InterPro" id="IPR050640">
    <property type="entry name" value="Bact_2-comp_sensor_kinase"/>
</dbReference>
<dbReference type="GO" id="GO:0000155">
    <property type="term" value="F:phosphorelay sensor kinase activity"/>
    <property type="evidence" value="ECO:0007669"/>
    <property type="project" value="InterPro"/>
</dbReference>
<reference evidence="13" key="1">
    <citation type="submission" date="2016-08" db="EMBL/GenBank/DDBJ databases">
        <title>Complete Genome Seqeunce of Paenibacillus sp. BIHB 4019 from tea rhizoplane.</title>
        <authorList>
            <person name="Thakur R."/>
            <person name="Swarnkar M.K."/>
            <person name="Gulati A."/>
        </authorList>
    </citation>
    <scope>NUCLEOTIDE SEQUENCE [LARGE SCALE GENOMIC DNA]</scope>
    <source>
        <strain evidence="13">BIHB4019</strain>
    </source>
</reference>
<feature type="transmembrane region" description="Helical" evidence="10">
    <location>
        <begin position="304"/>
        <end position="327"/>
    </location>
</feature>
<evidence type="ECO:0000256" key="5">
    <source>
        <dbReference type="ARBA" id="ARBA00022741"/>
    </source>
</evidence>
<feature type="domain" description="Histidine kinase" evidence="11">
    <location>
        <begin position="442"/>
        <end position="634"/>
    </location>
</feature>
<evidence type="ECO:0000256" key="8">
    <source>
        <dbReference type="ARBA" id="ARBA00023012"/>
    </source>
</evidence>
<keyword evidence="5" id="KW-0547">Nucleotide-binding</keyword>
<dbReference type="Pfam" id="PF02518">
    <property type="entry name" value="HATPase_c"/>
    <property type="match status" value="1"/>
</dbReference>
<dbReference type="Pfam" id="PF00072">
    <property type="entry name" value="Response_reg"/>
    <property type="match status" value="1"/>
</dbReference>
<feature type="domain" description="Histidine kinase" evidence="11">
    <location>
        <begin position="910"/>
        <end position="1008"/>
    </location>
</feature>
<evidence type="ECO:0000313" key="13">
    <source>
        <dbReference type="EMBL" id="ANY68105.1"/>
    </source>
</evidence>
<dbReference type="Gene3D" id="3.30.565.10">
    <property type="entry name" value="Histidine kinase-like ATPase, C-terminal domain"/>
    <property type="match status" value="2"/>
</dbReference>
<keyword evidence="10" id="KW-0812">Transmembrane</keyword>
<dbReference type="Pfam" id="PF07695">
    <property type="entry name" value="7TMR-DISM_7TM"/>
    <property type="match status" value="1"/>
</dbReference>
<keyword evidence="4" id="KW-0808">Transferase</keyword>
<dbReference type="SMART" id="SM00387">
    <property type="entry name" value="HATPase_c"/>
    <property type="match status" value="1"/>
</dbReference>
<dbReference type="InterPro" id="IPR036097">
    <property type="entry name" value="HisK_dim/P_sf"/>
</dbReference>
<dbReference type="Gene3D" id="1.10.287.130">
    <property type="match status" value="1"/>
</dbReference>
<dbReference type="InterPro" id="IPR001789">
    <property type="entry name" value="Sig_transdc_resp-reg_receiver"/>
</dbReference>
<dbReference type="InterPro" id="IPR004358">
    <property type="entry name" value="Sig_transdc_His_kin-like_C"/>
</dbReference>
<dbReference type="SUPFAM" id="SSF55874">
    <property type="entry name" value="ATPase domain of HSP90 chaperone/DNA topoisomerase II/histidine kinase"/>
    <property type="match status" value="2"/>
</dbReference>
<organism evidence="13">
    <name type="scientific">Paenibacillus sp. BIHB 4019</name>
    <dbReference type="NCBI Taxonomy" id="1870819"/>
    <lineage>
        <taxon>Bacteria</taxon>
        <taxon>Bacillati</taxon>
        <taxon>Bacillota</taxon>
        <taxon>Bacilli</taxon>
        <taxon>Bacillales</taxon>
        <taxon>Paenibacillaceae</taxon>
        <taxon>Paenibacillus</taxon>
    </lineage>
</organism>
<dbReference type="EC" id="2.7.13.3" evidence="2"/>
<protein>
    <recommendedName>
        <fullName evidence="2">histidine kinase</fullName>
        <ecNumber evidence="2">2.7.13.3</ecNumber>
    </recommendedName>
</protein>
<dbReference type="PROSITE" id="PS50109">
    <property type="entry name" value="HIS_KIN"/>
    <property type="match status" value="2"/>
</dbReference>
<dbReference type="Pfam" id="PF00512">
    <property type="entry name" value="HisKA"/>
    <property type="match status" value="1"/>
</dbReference>
<evidence type="ECO:0000256" key="7">
    <source>
        <dbReference type="ARBA" id="ARBA00022840"/>
    </source>
</evidence>
<keyword evidence="10" id="KW-0472">Membrane</keyword>
<feature type="transmembrane region" description="Helical" evidence="10">
    <location>
        <begin position="213"/>
        <end position="231"/>
    </location>
</feature>
<dbReference type="GO" id="GO:0005524">
    <property type="term" value="F:ATP binding"/>
    <property type="evidence" value="ECO:0007669"/>
    <property type="project" value="UniProtKB-KW"/>
</dbReference>
<evidence type="ECO:0000256" key="4">
    <source>
        <dbReference type="ARBA" id="ARBA00022679"/>
    </source>
</evidence>
<dbReference type="InterPro" id="IPR011623">
    <property type="entry name" value="7TMR_DISM_rcpt_extracell_dom1"/>
</dbReference>
<keyword evidence="7" id="KW-0067">ATP-binding</keyword>
<accession>A0A1B2DK97</accession>
<dbReference type="SMART" id="SM00448">
    <property type="entry name" value="REC"/>
    <property type="match status" value="1"/>
</dbReference>
<dbReference type="InterPro" id="IPR011006">
    <property type="entry name" value="CheY-like_superfamily"/>
</dbReference>
<dbReference type="InterPro" id="IPR036890">
    <property type="entry name" value="HATPase_C_sf"/>
</dbReference>
<feature type="modified residue" description="4-aspartylphosphate" evidence="9">
    <location>
        <position position="732"/>
    </location>
</feature>
<dbReference type="SUPFAM" id="SSF49785">
    <property type="entry name" value="Galactose-binding domain-like"/>
    <property type="match status" value="1"/>
</dbReference>
<dbReference type="AlphaFoldDB" id="A0A1B2DK97"/>
<keyword evidence="3 9" id="KW-0597">Phosphoprotein</keyword>
<comment type="catalytic activity">
    <reaction evidence="1">
        <text>ATP + protein L-histidine = ADP + protein N-phospho-L-histidine.</text>
        <dbReference type="EC" id="2.7.13.3"/>
    </reaction>
</comment>